<dbReference type="Proteomes" id="UP000239590">
    <property type="component" value="Unassembled WGS sequence"/>
</dbReference>
<accession>A0A2S7IIP4</accession>
<dbReference type="SUPFAM" id="SSF53448">
    <property type="entry name" value="Nucleotide-diphospho-sugar transferases"/>
    <property type="match status" value="1"/>
</dbReference>
<dbReference type="EMBL" id="PTRA01000003">
    <property type="protein sequence ID" value="PQA56184.1"/>
    <property type="molecule type" value="Genomic_DNA"/>
</dbReference>
<dbReference type="InterPro" id="IPR025393">
    <property type="entry name" value="DUF4301"/>
</dbReference>
<dbReference type="OrthoDB" id="5572060at2"/>
<keyword evidence="3" id="KW-1185">Reference proteome</keyword>
<dbReference type="Pfam" id="PF14134">
    <property type="entry name" value="DUF4301"/>
    <property type="match status" value="1"/>
</dbReference>
<dbReference type="InterPro" id="IPR029044">
    <property type="entry name" value="Nucleotide-diphossugar_trans"/>
</dbReference>
<reference evidence="3" key="1">
    <citation type="submission" date="2018-02" db="EMBL/GenBank/DDBJ databases">
        <title>Genome sequencing of Solimonas sp. HR-BB.</title>
        <authorList>
            <person name="Lee Y."/>
            <person name="Jeon C.O."/>
        </authorList>
    </citation>
    <scope>NUCLEOTIDE SEQUENCE [LARGE SCALE GENOMIC DNA]</scope>
    <source>
        <strain evidence="3">HR-U</strain>
    </source>
</reference>
<organism evidence="2 3">
    <name type="scientific">Siphonobacter curvatus</name>
    <dbReference type="NCBI Taxonomy" id="2094562"/>
    <lineage>
        <taxon>Bacteria</taxon>
        <taxon>Pseudomonadati</taxon>
        <taxon>Bacteroidota</taxon>
        <taxon>Cytophagia</taxon>
        <taxon>Cytophagales</taxon>
        <taxon>Cytophagaceae</taxon>
        <taxon>Siphonobacter</taxon>
    </lineage>
</organism>
<evidence type="ECO:0000313" key="3">
    <source>
        <dbReference type="Proteomes" id="UP000239590"/>
    </source>
</evidence>
<comment type="caution">
    <text evidence="2">The sequence shown here is derived from an EMBL/GenBank/DDBJ whole genome shotgun (WGS) entry which is preliminary data.</text>
</comment>
<sequence length="498" mass="55953">MFSTKDLEQIEAKGIEVQTVESQIQYFVNGFPWMNLTRAATPKDGILQLSDEQIQAALDTYETYVPTLRIVKFVPASGAATRMFKSLFGFLEGGKSDKSVDQFFERLPAFAFYDDLKAALAKDGLDIETADQQTIAEYFLTGKGLDYGSLPKGLLKFHRYAEENRTPVEEHLVEGASYARSKGEVAIHFTVSPEHKAKFKELISEKAPEYAERHNLNFVIDFSEQKASTDTIAVNLDNTPFVDKNGGLLFRPAGHGALLANLNDVEADLVFIKNIDNVVPDRLKNTTTIYKRAIAGTLLQTRERIFGYLNRLDSGDTSQALMAEIDEFLRRVLCVEPVEGFYEWSVEKVVAYFRTKLNRPIRVCGMVQNVGEPGGGPFWAKSSDGTSQLQVVESAQVDMDDEEQKNKFLKATHFNPVDLVCSWTDYTGKAFDLLKYRDPQTGFITQKSKDGKDLKAQELPGLWNGSMADWNTLFVEVPLITFNPVKTVNDLLRDEHKA</sequence>
<protein>
    <submittedName>
        <fullName evidence="2">DUF4301 domain-containing protein</fullName>
    </submittedName>
</protein>
<name>A0A2S7IIP4_9BACT</name>
<dbReference type="AlphaFoldDB" id="A0A2S7IIP4"/>
<dbReference type="RefSeq" id="WP_104714733.1">
    <property type="nucleotide sequence ID" value="NZ_PTRA01000003.1"/>
</dbReference>
<gene>
    <name evidence="2" type="ORF">C5O19_17690</name>
</gene>
<evidence type="ECO:0000259" key="1">
    <source>
        <dbReference type="Pfam" id="PF14134"/>
    </source>
</evidence>
<feature type="domain" description="DUF4301" evidence="1">
    <location>
        <begin position="4"/>
        <end position="497"/>
    </location>
</feature>
<evidence type="ECO:0000313" key="2">
    <source>
        <dbReference type="EMBL" id="PQA56184.1"/>
    </source>
</evidence>
<proteinExistence type="predicted"/>